<keyword evidence="2" id="KW-1185">Reference proteome</keyword>
<accession>A0A4Y3WUL1</accession>
<evidence type="ECO:0000313" key="1">
    <source>
        <dbReference type="EMBL" id="GEC21760.1"/>
    </source>
</evidence>
<evidence type="ECO:0000313" key="2">
    <source>
        <dbReference type="Proteomes" id="UP000320338"/>
    </source>
</evidence>
<sequence>MVRNALAGSPERVAALDTDLAEVARSHDRGTTGTVMDWEYLLTTARRGGRT</sequence>
<reference evidence="1 2" key="1">
    <citation type="submission" date="2019-06" db="EMBL/GenBank/DDBJ databases">
        <title>Whole genome shotgun sequence of Pseudonocardia hydrocarbonoxydans NBRC 14498.</title>
        <authorList>
            <person name="Hosoyama A."/>
            <person name="Uohara A."/>
            <person name="Ohji S."/>
            <person name="Ichikawa N."/>
        </authorList>
    </citation>
    <scope>NUCLEOTIDE SEQUENCE [LARGE SCALE GENOMIC DNA]</scope>
    <source>
        <strain evidence="1 2">NBRC 14498</strain>
    </source>
</reference>
<dbReference type="Proteomes" id="UP000320338">
    <property type="component" value="Unassembled WGS sequence"/>
</dbReference>
<gene>
    <name evidence="1" type="ORF">PHY01_40430</name>
</gene>
<dbReference type="EMBL" id="BJNG01000036">
    <property type="protein sequence ID" value="GEC21760.1"/>
    <property type="molecule type" value="Genomic_DNA"/>
</dbReference>
<proteinExistence type="predicted"/>
<protein>
    <submittedName>
        <fullName evidence="1">Uncharacterized protein</fullName>
    </submittedName>
</protein>
<comment type="caution">
    <text evidence="1">The sequence shown here is derived from an EMBL/GenBank/DDBJ whole genome shotgun (WGS) entry which is preliminary data.</text>
</comment>
<name>A0A4Y3WUL1_9PSEU</name>
<dbReference type="AlphaFoldDB" id="A0A4Y3WUL1"/>
<dbReference type="RefSeq" id="WP_170183898.1">
    <property type="nucleotide sequence ID" value="NZ_BAAARZ010000039.1"/>
</dbReference>
<organism evidence="1 2">
    <name type="scientific">Pseudonocardia hydrocarbonoxydans</name>
    <dbReference type="NCBI Taxonomy" id="76726"/>
    <lineage>
        <taxon>Bacteria</taxon>
        <taxon>Bacillati</taxon>
        <taxon>Actinomycetota</taxon>
        <taxon>Actinomycetes</taxon>
        <taxon>Pseudonocardiales</taxon>
        <taxon>Pseudonocardiaceae</taxon>
        <taxon>Pseudonocardia</taxon>
    </lineage>
</organism>